<dbReference type="PANTHER" id="PTHR46890:SF48">
    <property type="entry name" value="RNA-DIRECTED DNA POLYMERASE"/>
    <property type="match status" value="1"/>
</dbReference>
<dbReference type="InterPro" id="IPR005135">
    <property type="entry name" value="Endo/exonuclease/phosphatase"/>
</dbReference>
<feature type="compositionally biased region" description="Basic and acidic residues" evidence="1">
    <location>
        <begin position="8"/>
        <end position="24"/>
    </location>
</feature>
<dbReference type="InterPro" id="IPR036691">
    <property type="entry name" value="Endo/exonu/phosph_ase_sf"/>
</dbReference>
<dbReference type="Pfam" id="PF13966">
    <property type="entry name" value="zf-RVT"/>
    <property type="match status" value="1"/>
</dbReference>
<dbReference type="Gene3D" id="3.60.10.10">
    <property type="entry name" value="Endonuclease/exonuclease/phosphatase"/>
    <property type="match status" value="1"/>
</dbReference>
<comment type="caution">
    <text evidence="4">The sequence shown here is derived from an EMBL/GenBank/DDBJ whole genome shotgun (WGS) entry which is preliminary data.</text>
</comment>
<protein>
    <recommendedName>
        <fullName evidence="6">Reverse transcriptase</fullName>
    </recommendedName>
</protein>
<gene>
    <name evidence="4" type="ORF">Dsin_009014</name>
</gene>
<name>A0AAE0AR06_9ROSI</name>
<evidence type="ECO:0000313" key="5">
    <source>
        <dbReference type="Proteomes" id="UP001281410"/>
    </source>
</evidence>
<evidence type="ECO:0000256" key="1">
    <source>
        <dbReference type="SAM" id="MobiDB-lite"/>
    </source>
</evidence>
<dbReference type="InterPro" id="IPR026960">
    <property type="entry name" value="RVT-Znf"/>
</dbReference>
<feature type="region of interest" description="Disordered" evidence="1">
    <location>
        <begin position="1"/>
        <end position="45"/>
    </location>
</feature>
<feature type="domain" description="Endonuclease/exonuclease/phosphatase" evidence="2">
    <location>
        <begin position="225"/>
        <end position="387"/>
    </location>
</feature>
<feature type="compositionally biased region" description="Basic and acidic residues" evidence="1">
    <location>
        <begin position="33"/>
        <end position="45"/>
    </location>
</feature>
<evidence type="ECO:0000259" key="2">
    <source>
        <dbReference type="Pfam" id="PF03372"/>
    </source>
</evidence>
<dbReference type="Pfam" id="PF03372">
    <property type="entry name" value="Exo_endo_phos"/>
    <property type="match status" value="1"/>
</dbReference>
<evidence type="ECO:0000259" key="3">
    <source>
        <dbReference type="Pfam" id="PF13966"/>
    </source>
</evidence>
<dbReference type="AlphaFoldDB" id="A0AAE0AR06"/>
<dbReference type="CDD" id="cd01650">
    <property type="entry name" value="RT_nLTR_like"/>
    <property type="match status" value="1"/>
</dbReference>
<dbReference type="EMBL" id="JANJYJ010000003">
    <property type="protein sequence ID" value="KAK3221989.1"/>
    <property type="molecule type" value="Genomic_DNA"/>
</dbReference>
<dbReference type="Proteomes" id="UP001281410">
    <property type="component" value="Unassembled WGS sequence"/>
</dbReference>
<keyword evidence="5" id="KW-1185">Reference proteome</keyword>
<dbReference type="SUPFAM" id="SSF56219">
    <property type="entry name" value="DNase I-like"/>
    <property type="match status" value="1"/>
</dbReference>
<organism evidence="4 5">
    <name type="scientific">Dipteronia sinensis</name>
    <dbReference type="NCBI Taxonomy" id="43782"/>
    <lineage>
        <taxon>Eukaryota</taxon>
        <taxon>Viridiplantae</taxon>
        <taxon>Streptophyta</taxon>
        <taxon>Embryophyta</taxon>
        <taxon>Tracheophyta</taxon>
        <taxon>Spermatophyta</taxon>
        <taxon>Magnoliopsida</taxon>
        <taxon>eudicotyledons</taxon>
        <taxon>Gunneridae</taxon>
        <taxon>Pentapetalae</taxon>
        <taxon>rosids</taxon>
        <taxon>malvids</taxon>
        <taxon>Sapindales</taxon>
        <taxon>Sapindaceae</taxon>
        <taxon>Hippocastanoideae</taxon>
        <taxon>Acereae</taxon>
        <taxon>Dipteronia</taxon>
    </lineage>
</organism>
<feature type="domain" description="Reverse transcriptase zinc-binding" evidence="3">
    <location>
        <begin position="909"/>
        <end position="953"/>
    </location>
</feature>
<accession>A0AAE0AR06</accession>
<dbReference type="PANTHER" id="PTHR46890">
    <property type="entry name" value="NON-LTR RETROLELEMENT REVERSE TRANSCRIPTASE-LIKE PROTEIN-RELATED"/>
    <property type="match status" value="1"/>
</dbReference>
<proteinExistence type="predicted"/>
<evidence type="ECO:0000313" key="4">
    <source>
        <dbReference type="EMBL" id="KAK3221989.1"/>
    </source>
</evidence>
<sequence>MDAGRSGHRLDVMEPVKESEDSTRNSRSSNIQTKDRGKEISTCKNLGRDFDEELSNQDKMISVSENPETVNSSYAGCSAHVQEINQAVLSAVKDLPVDVETIQEIEVPESVEDSMINKGEVYSGRGQVAGSAKMDVDSGLVPTDDCWAAKNGMGLATKNTSKAEHGVGPKKGKWKRWARDGMKANPGLESEVQVGKRSSLDDKIMITKKQKLDVLSVAAYEKSGCSKNISSFTKAHNPDIVFFMETKVNNVVMENIHIKLKFFGKLVVNSVGRSGGLCLFWSKDIDVSLLSFTNYYIDIQIVSQKDTRWCFTGFYGHPDASQRYHAWTLLRRLKSMSCHPWVCAGDFNEILEDSEKVGGNQRPRFLIENFRTALDDCSLQDIGFTGPSFTWCNKKEGSDMVLERVDRCVRQSGSCQPAAELSRSRRFHFEECWAEHEGCAYVVHNAWGEEVHQEELRRASSDIRDGTWVRIRRNIERDLDGLLEHDEDFWRQRSREFWLKSGDRNTKYFHSRASSRRNRNRIRGLIDNDGNWVDDHDKICSVVVDYFGDVFCSSGTTQGDIDRVLQCIQPCLPDGKKALLDAKFTSEDVRTAVFDMYPTKAPLLDGLPTLFYQKFWSVIGDQVTKACLGVLNDGHSLQDVNGTFIALIPKVTRAVKVSEFRPISLCNVIYKIVAKAIANRFRMALGDVISGTQSAFIPGRLISDSAIVGFECMHALRTRKKEGLSPLFFLAERRGNIAGFRCSRGGPRISHLFFTDDSMVFTRAHERDCQAIKSILDCYSKASDQLVNFQKSAMCVSRRVPNQRAARLAIILDGSNEESNKIHWGAWKKLCCSKYVGGLGFRDLANQALLAKQCWRLVHFPNTLAAKVLKHCYFPDCSVIQATDSSSSSFLWKSFIWGPSSSGLSSFGPWWKFFWRLKMPSKIKLLIWRACHNWIRTNGNLARRGINVDTLCLYATPVQNQPFTLSGVVRG</sequence>
<evidence type="ECO:0008006" key="6">
    <source>
        <dbReference type="Google" id="ProtNLM"/>
    </source>
</evidence>
<reference evidence="4" key="1">
    <citation type="journal article" date="2023" name="Plant J.">
        <title>Genome sequences and population genomics provide insights into the demographic history, inbreeding, and mutation load of two 'living fossil' tree species of Dipteronia.</title>
        <authorList>
            <person name="Feng Y."/>
            <person name="Comes H.P."/>
            <person name="Chen J."/>
            <person name="Zhu S."/>
            <person name="Lu R."/>
            <person name="Zhang X."/>
            <person name="Li P."/>
            <person name="Qiu J."/>
            <person name="Olsen K.M."/>
            <person name="Qiu Y."/>
        </authorList>
    </citation>
    <scope>NUCLEOTIDE SEQUENCE</scope>
    <source>
        <strain evidence="4">NBL</strain>
    </source>
</reference>
<dbReference type="GO" id="GO:0003824">
    <property type="term" value="F:catalytic activity"/>
    <property type="evidence" value="ECO:0007669"/>
    <property type="project" value="InterPro"/>
</dbReference>
<dbReference type="InterPro" id="IPR052343">
    <property type="entry name" value="Retrotransposon-Effector_Assoc"/>
</dbReference>